<keyword evidence="6" id="KW-1185">Reference proteome</keyword>
<dbReference type="Proteomes" id="UP001140074">
    <property type="component" value="Unassembled WGS sequence"/>
</dbReference>
<organism evidence="5 6">
    <name type="scientific">Coemansia aciculifera</name>
    <dbReference type="NCBI Taxonomy" id="417176"/>
    <lineage>
        <taxon>Eukaryota</taxon>
        <taxon>Fungi</taxon>
        <taxon>Fungi incertae sedis</taxon>
        <taxon>Zoopagomycota</taxon>
        <taxon>Kickxellomycotina</taxon>
        <taxon>Kickxellomycetes</taxon>
        <taxon>Kickxellales</taxon>
        <taxon>Kickxellaceae</taxon>
        <taxon>Coemansia</taxon>
    </lineage>
</organism>
<comment type="subcellular location">
    <subcellularLocation>
        <location evidence="1">Mitochondrion</location>
    </subcellularLocation>
</comment>
<evidence type="ECO:0000256" key="1">
    <source>
        <dbReference type="ARBA" id="ARBA00004173"/>
    </source>
</evidence>
<dbReference type="EMBL" id="JANBUY010000006">
    <property type="protein sequence ID" value="KAJ2868163.1"/>
    <property type="molecule type" value="Genomic_DNA"/>
</dbReference>
<protein>
    <submittedName>
        <fullName evidence="5">Uncharacterized protein</fullName>
    </submittedName>
</protein>
<proteinExistence type="inferred from homology"/>
<evidence type="ECO:0000256" key="2">
    <source>
        <dbReference type="ARBA" id="ARBA00006425"/>
    </source>
</evidence>
<reference evidence="5" key="1">
    <citation type="submission" date="2022-07" db="EMBL/GenBank/DDBJ databases">
        <title>Phylogenomic reconstructions and comparative analyses of Kickxellomycotina fungi.</title>
        <authorList>
            <person name="Reynolds N.K."/>
            <person name="Stajich J.E."/>
            <person name="Barry K."/>
            <person name="Grigoriev I.V."/>
            <person name="Crous P."/>
            <person name="Smith M.E."/>
        </authorList>
    </citation>
    <scope>NUCLEOTIDE SEQUENCE</scope>
    <source>
        <strain evidence="5">RSA 476</strain>
    </source>
</reference>
<dbReference type="GO" id="GO:0005739">
    <property type="term" value="C:mitochondrion"/>
    <property type="evidence" value="ECO:0007669"/>
    <property type="project" value="UniProtKB-SubCell"/>
</dbReference>
<evidence type="ECO:0000313" key="6">
    <source>
        <dbReference type="Proteomes" id="UP001140074"/>
    </source>
</evidence>
<evidence type="ECO:0000256" key="3">
    <source>
        <dbReference type="ARBA" id="ARBA00023128"/>
    </source>
</evidence>
<dbReference type="InterPro" id="IPR048280">
    <property type="entry name" value="COX6B-like"/>
</dbReference>
<dbReference type="InterPro" id="IPR036549">
    <property type="entry name" value="CX6/COA6-like_sf"/>
</dbReference>
<dbReference type="InterPro" id="IPR048281">
    <property type="entry name" value="COA6_fun"/>
</dbReference>
<keyword evidence="4" id="KW-1015">Disulfide bond</keyword>
<dbReference type="Pfam" id="PF02297">
    <property type="entry name" value="COX6B"/>
    <property type="match status" value="1"/>
</dbReference>
<dbReference type="Gene3D" id="1.10.10.140">
    <property type="entry name" value="Cytochrome c oxidase, subunit VIb"/>
    <property type="match status" value="1"/>
</dbReference>
<dbReference type="PANTHER" id="PTHR47677:SF1">
    <property type="entry name" value="CYTOCHROME C OXIDASE ASSEMBLY FACTOR 6"/>
    <property type="match status" value="1"/>
</dbReference>
<dbReference type="SUPFAM" id="SSF47694">
    <property type="entry name" value="Cytochrome c oxidase subunit h"/>
    <property type="match status" value="1"/>
</dbReference>
<comment type="caution">
    <text evidence="5">The sequence shown here is derived from an EMBL/GenBank/DDBJ whole genome shotgun (WGS) entry which is preliminary data.</text>
</comment>
<dbReference type="AlphaFoldDB" id="A0A9W8IWA0"/>
<accession>A0A9W8IWA0</accession>
<evidence type="ECO:0000256" key="4">
    <source>
        <dbReference type="ARBA" id="ARBA00023157"/>
    </source>
</evidence>
<sequence>MSNATTDGHPIPSREERQLCHSKRDLYFECLNKNNIIDAEKEGSGGCEELRKTMYSTCPESWATYFIQLRTMRRRQEIQKEKIAERMRNKKDQ</sequence>
<comment type="similarity">
    <text evidence="2">Belongs to the cytochrome c oxidase subunit 6B family.</text>
</comment>
<gene>
    <name evidence="5" type="ORF">GGH94_000296</name>
</gene>
<dbReference type="PANTHER" id="PTHR47677">
    <property type="entry name" value="CYTOCHROME C OXIDASE ASSEMBLY FACTOR 6"/>
    <property type="match status" value="1"/>
</dbReference>
<name>A0A9W8IWA0_9FUNG</name>
<evidence type="ECO:0000313" key="5">
    <source>
        <dbReference type="EMBL" id="KAJ2868163.1"/>
    </source>
</evidence>
<keyword evidence="3" id="KW-0496">Mitochondrion</keyword>